<protein>
    <recommendedName>
        <fullName evidence="3">C2H2-type domain-containing protein</fullName>
    </recommendedName>
</protein>
<reference evidence="1 2" key="1">
    <citation type="journal article" date="2019" name="Int. J. Syst. Evol. Microbiol.">
        <title>The Global Catalogue of Microorganisms (GCM) 10K type strain sequencing project: providing services to taxonomists for standard genome sequencing and annotation.</title>
        <authorList>
            <consortium name="The Broad Institute Genomics Platform"/>
            <consortium name="The Broad Institute Genome Sequencing Center for Infectious Disease"/>
            <person name="Wu L."/>
            <person name="Ma J."/>
        </authorList>
    </citation>
    <scope>NUCLEOTIDE SEQUENCE [LARGE SCALE GENOMIC DNA]</scope>
    <source>
        <strain evidence="1 2">JCM 4805</strain>
    </source>
</reference>
<comment type="caution">
    <text evidence="1">The sequence shown here is derived from an EMBL/GenBank/DDBJ whole genome shotgun (WGS) entry which is preliminary data.</text>
</comment>
<evidence type="ECO:0000313" key="1">
    <source>
        <dbReference type="EMBL" id="GAA0500655.1"/>
    </source>
</evidence>
<name>A0ABN1BNB9_9ACTN</name>
<sequence length="109" mass="11601">MSDLPRLIPTGTCWCGCGTTVGLGSFFARGHDKTAEAALLAVEYGSSVAQLLHKHGYGAGHSVTAQAVEVGAWDKCPQCEYIGAPASIRNHINKQHRGKPDIDLNEIRA</sequence>
<dbReference type="Proteomes" id="UP001500909">
    <property type="component" value="Unassembled WGS sequence"/>
</dbReference>
<evidence type="ECO:0008006" key="3">
    <source>
        <dbReference type="Google" id="ProtNLM"/>
    </source>
</evidence>
<dbReference type="RefSeq" id="WP_346100383.1">
    <property type="nucleotide sequence ID" value="NZ_BAAABY010000070.1"/>
</dbReference>
<proteinExistence type="predicted"/>
<accession>A0ABN1BNB9</accession>
<organism evidence="1 2">
    <name type="scientific">Streptomyces olivaceiscleroticus</name>
    <dbReference type="NCBI Taxonomy" id="68245"/>
    <lineage>
        <taxon>Bacteria</taxon>
        <taxon>Bacillati</taxon>
        <taxon>Actinomycetota</taxon>
        <taxon>Actinomycetes</taxon>
        <taxon>Kitasatosporales</taxon>
        <taxon>Streptomycetaceae</taxon>
        <taxon>Streptomyces</taxon>
    </lineage>
</organism>
<evidence type="ECO:0000313" key="2">
    <source>
        <dbReference type="Proteomes" id="UP001500909"/>
    </source>
</evidence>
<gene>
    <name evidence="1" type="ORF">GCM10010361_77620</name>
</gene>
<keyword evidence="2" id="KW-1185">Reference proteome</keyword>
<dbReference type="EMBL" id="BAAABY010000070">
    <property type="protein sequence ID" value="GAA0500655.1"/>
    <property type="molecule type" value="Genomic_DNA"/>
</dbReference>